<keyword evidence="4" id="KW-1185">Reference proteome</keyword>
<dbReference type="PANTHER" id="PTHR31061">
    <property type="entry name" value="LD22376P"/>
    <property type="match status" value="1"/>
</dbReference>
<dbReference type="Gramene" id="ERN00470">
    <property type="protein sequence ID" value="ERN00470"/>
    <property type="gene ID" value="AMTR_s00100p00159440"/>
</dbReference>
<protein>
    <recommendedName>
        <fullName evidence="2">Heparan-alpha-glucosaminide N-acetyltransferase catalytic domain-containing protein</fullName>
    </recommendedName>
</protein>
<name>W1P0J6_AMBTC</name>
<organism evidence="3 4">
    <name type="scientific">Amborella trichopoda</name>
    <dbReference type="NCBI Taxonomy" id="13333"/>
    <lineage>
        <taxon>Eukaryota</taxon>
        <taxon>Viridiplantae</taxon>
        <taxon>Streptophyta</taxon>
        <taxon>Embryophyta</taxon>
        <taxon>Tracheophyta</taxon>
        <taxon>Spermatophyta</taxon>
        <taxon>Magnoliopsida</taxon>
        <taxon>Amborellales</taxon>
        <taxon>Amborellaceae</taxon>
        <taxon>Amborella</taxon>
    </lineage>
</organism>
<accession>W1P0J6</accession>
<gene>
    <name evidence="3" type="ORF">AMTR_s00100p00159440</name>
</gene>
<sequence length="113" mass="12771">MTGAPYVLLRAEEEELRSHEQQSHSIPPSQPRLASLDVFRGFTVALMIFVDYAGSIIPFVAHAPWDGLRLADFVMPFFLLIAGISIGLVYKRVSHKIIATRKATWRALKLFFL</sequence>
<reference evidence="4" key="1">
    <citation type="journal article" date="2013" name="Science">
        <title>The Amborella genome and the evolution of flowering plants.</title>
        <authorList>
            <consortium name="Amborella Genome Project"/>
        </authorList>
    </citation>
    <scope>NUCLEOTIDE SEQUENCE [LARGE SCALE GENOMIC DNA]</scope>
</reference>
<evidence type="ECO:0000256" key="1">
    <source>
        <dbReference type="SAM" id="Phobius"/>
    </source>
</evidence>
<dbReference type="PANTHER" id="PTHR31061:SF28">
    <property type="entry name" value="HEPARAN-ALPHA-GLUCOSAMINIDE N-ACETYLTRANSFERASE-LIKE"/>
    <property type="match status" value="1"/>
</dbReference>
<dbReference type="eggNOG" id="KOG4683">
    <property type="taxonomic scope" value="Eukaryota"/>
</dbReference>
<evidence type="ECO:0000313" key="3">
    <source>
        <dbReference type="EMBL" id="ERN00470.1"/>
    </source>
</evidence>
<dbReference type="AlphaFoldDB" id="W1P0J6"/>
<keyword evidence="1" id="KW-1133">Transmembrane helix</keyword>
<feature type="transmembrane region" description="Helical" evidence="1">
    <location>
        <begin position="73"/>
        <end position="90"/>
    </location>
</feature>
<feature type="domain" description="Heparan-alpha-glucosaminide N-acetyltransferase catalytic" evidence="2">
    <location>
        <begin position="32"/>
        <end position="112"/>
    </location>
</feature>
<keyword evidence="1" id="KW-0472">Membrane</keyword>
<dbReference type="EMBL" id="KI394904">
    <property type="protein sequence ID" value="ERN00470.1"/>
    <property type="molecule type" value="Genomic_DNA"/>
</dbReference>
<feature type="non-terminal residue" evidence="3">
    <location>
        <position position="113"/>
    </location>
</feature>
<dbReference type="InterPro" id="IPR012429">
    <property type="entry name" value="HGSNAT_cat"/>
</dbReference>
<evidence type="ECO:0000313" key="4">
    <source>
        <dbReference type="Proteomes" id="UP000017836"/>
    </source>
</evidence>
<dbReference type="Proteomes" id="UP000017836">
    <property type="component" value="Unassembled WGS sequence"/>
</dbReference>
<proteinExistence type="predicted"/>
<evidence type="ECO:0000259" key="2">
    <source>
        <dbReference type="Pfam" id="PF07786"/>
    </source>
</evidence>
<feature type="transmembrane region" description="Helical" evidence="1">
    <location>
        <begin position="38"/>
        <end position="61"/>
    </location>
</feature>
<dbReference type="OMA" id="NDERNRH"/>
<keyword evidence="1" id="KW-0812">Transmembrane</keyword>
<dbReference type="Pfam" id="PF07786">
    <property type="entry name" value="HGSNAT_cat"/>
    <property type="match status" value="1"/>
</dbReference>
<dbReference type="HOGENOM" id="CLU_2139826_0_0_1"/>